<feature type="chain" id="PRO_5037300387" description="Gliding motility protein GldN" evidence="2">
    <location>
        <begin position="26"/>
        <end position="354"/>
    </location>
</feature>
<feature type="compositionally biased region" description="Basic and acidic residues" evidence="1">
    <location>
        <begin position="187"/>
        <end position="201"/>
    </location>
</feature>
<accession>A0A916JC85</accession>
<feature type="region of interest" description="Disordered" evidence="1">
    <location>
        <begin position="131"/>
        <end position="201"/>
    </location>
</feature>
<reference evidence="3" key="1">
    <citation type="submission" date="2021-04" db="EMBL/GenBank/DDBJ databases">
        <authorList>
            <person name="Rodrigo-Torres L."/>
            <person name="Arahal R. D."/>
            <person name="Lucena T."/>
        </authorList>
    </citation>
    <scope>NUCLEOTIDE SEQUENCE</scope>
    <source>
        <strain evidence="3">CECT 9275</strain>
    </source>
</reference>
<keyword evidence="4" id="KW-1185">Reference proteome</keyword>
<evidence type="ECO:0000313" key="4">
    <source>
        <dbReference type="Proteomes" id="UP000680038"/>
    </source>
</evidence>
<sequence>MRKMNGKTIAWSLLSFSLGTGSVFAQEKLDSTVNQFSSRPISDGDIMMKRTLWRRVDLKEKQNVAMFSKNNEITRYLLEAAKAGLIEAYTNDSCATPLTKEELHKRIVIPNQTAGLSAEEVAAGFGAAPAANNADGWGDQKPKTDPSKQANAAGDGWDTPKKDTKKEVAVEDDGWGPPKKKSKKGSKKTEVPKEEPVVEKPKVDTTTFNTAVAVTEEEYFPDQLSILEVKEDWVFDRKRSRQYNDIQTLSIILPSEQTATGLELPVASFRYKDVERLFRSDPKKYIWYNSRNTAQNKNLADAFDLRLFYGRIVKYSNANDKAFLDIYGGEKEALTKSLNYEQELMELEHGLWEY</sequence>
<organism evidence="3 4">
    <name type="scientific">Dyadobacter helix</name>
    <dbReference type="NCBI Taxonomy" id="2822344"/>
    <lineage>
        <taxon>Bacteria</taxon>
        <taxon>Pseudomonadati</taxon>
        <taxon>Bacteroidota</taxon>
        <taxon>Cytophagia</taxon>
        <taxon>Cytophagales</taxon>
        <taxon>Spirosomataceae</taxon>
        <taxon>Dyadobacter</taxon>
    </lineage>
</organism>
<name>A0A916JC85_9BACT</name>
<dbReference type="InterPro" id="IPR019847">
    <property type="entry name" value="Gliding_motility_assoc_GldN"/>
</dbReference>
<comment type="caution">
    <text evidence="3">The sequence shown here is derived from an EMBL/GenBank/DDBJ whole genome shotgun (WGS) entry which is preliminary data.</text>
</comment>
<dbReference type="Pfam" id="PF19841">
    <property type="entry name" value="GldN"/>
    <property type="match status" value="1"/>
</dbReference>
<proteinExistence type="predicted"/>
<dbReference type="Proteomes" id="UP000680038">
    <property type="component" value="Unassembled WGS sequence"/>
</dbReference>
<evidence type="ECO:0000313" key="3">
    <source>
        <dbReference type="EMBL" id="CAG4991375.1"/>
    </source>
</evidence>
<keyword evidence="2" id="KW-0732">Signal</keyword>
<feature type="signal peptide" evidence="2">
    <location>
        <begin position="1"/>
        <end position="25"/>
    </location>
</feature>
<evidence type="ECO:0008006" key="5">
    <source>
        <dbReference type="Google" id="ProtNLM"/>
    </source>
</evidence>
<dbReference type="NCBIfam" id="TIGR03523">
    <property type="entry name" value="GldN"/>
    <property type="match status" value="1"/>
</dbReference>
<evidence type="ECO:0000256" key="2">
    <source>
        <dbReference type="SAM" id="SignalP"/>
    </source>
</evidence>
<dbReference type="EMBL" id="CAJRAF010000001">
    <property type="protein sequence ID" value="CAG4991375.1"/>
    <property type="molecule type" value="Genomic_DNA"/>
</dbReference>
<feature type="compositionally biased region" description="Basic and acidic residues" evidence="1">
    <location>
        <begin position="158"/>
        <end position="169"/>
    </location>
</feature>
<protein>
    <recommendedName>
        <fullName evidence="5">Gliding motility protein GldN</fullName>
    </recommendedName>
</protein>
<evidence type="ECO:0000256" key="1">
    <source>
        <dbReference type="SAM" id="MobiDB-lite"/>
    </source>
</evidence>
<dbReference type="AlphaFoldDB" id="A0A916JC85"/>
<gene>
    <name evidence="3" type="ORF">DYBT9275_00737</name>
</gene>